<organism evidence="3 4">
    <name type="scientific">Campylobacter avium LMG 24591</name>
    <dbReference type="NCBI Taxonomy" id="522484"/>
    <lineage>
        <taxon>Bacteria</taxon>
        <taxon>Pseudomonadati</taxon>
        <taxon>Campylobacterota</taxon>
        <taxon>Epsilonproteobacteria</taxon>
        <taxon>Campylobacterales</taxon>
        <taxon>Campylobacteraceae</taxon>
        <taxon>Campylobacter</taxon>
    </lineage>
</organism>
<dbReference type="AlphaFoldDB" id="A0A222MW27"/>
<feature type="coiled-coil region" evidence="1">
    <location>
        <begin position="41"/>
        <end position="68"/>
    </location>
</feature>
<dbReference type="Proteomes" id="UP000201169">
    <property type="component" value="Chromosome"/>
</dbReference>
<dbReference type="SUPFAM" id="SSF53067">
    <property type="entry name" value="Actin-like ATPase domain"/>
    <property type="match status" value="2"/>
</dbReference>
<dbReference type="InterPro" id="IPR050273">
    <property type="entry name" value="GppA/Ppx_hydrolase"/>
</dbReference>
<feature type="domain" description="Ppx/GppA phosphatase N-terminal" evidence="2">
    <location>
        <begin position="20"/>
        <end position="315"/>
    </location>
</feature>
<accession>A0A222MW27</accession>
<dbReference type="EMBL" id="CP022347">
    <property type="protein sequence ID" value="ASQ30105.1"/>
    <property type="molecule type" value="Genomic_DNA"/>
</dbReference>
<keyword evidence="4" id="KW-1185">Reference proteome</keyword>
<dbReference type="Pfam" id="PF02541">
    <property type="entry name" value="Ppx-GppA"/>
    <property type="match status" value="1"/>
</dbReference>
<dbReference type="InterPro" id="IPR003695">
    <property type="entry name" value="Ppx_GppA_N"/>
</dbReference>
<evidence type="ECO:0000259" key="2">
    <source>
        <dbReference type="Pfam" id="PF02541"/>
    </source>
</evidence>
<dbReference type="GO" id="GO:0006357">
    <property type="term" value="P:regulation of transcription by RNA polymerase II"/>
    <property type="evidence" value="ECO:0007669"/>
    <property type="project" value="TreeGrafter"/>
</dbReference>
<name>A0A222MW27_9BACT</name>
<dbReference type="Gene3D" id="3.30.420.40">
    <property type="match status" value="1"/>
</dbReference>
<dbReference type="KEGG" id="cavi:CAV_0438"/>
<reference evidence="3 4" key="1">
    <citation type="submission" date="2017-07" db="EMBL/GenBank/DDBJ databases">
        <title>Analysis of two Campylobacter avium genomes and identification of a novel hippuricase gene.</title>
        <authorList>
            <person name="Miller W.G."/>
            <person name="Chapman M.H."/>
            <person name="Yee E."/>
            <person name="Revez J."/>
            <person name="Bono J.L."/>
            <person name="Rossi M."/>
        </authorList>
    </citation>
    <scope>NUCLEOTIDE SEQUENCE [LARGE SCALE GENOMIC DNA]</scope>
    <source>
        <strain evidence="3 4">LMG 24591</strain>
    </source>
</reference>
<sequence length="319" mass="36199">MILGIDLGSNTLRAVLMDENLTVIKEAEFIVAAAKNLSQNNLISNEAIARLKNALRNLKEQNFDLTKARAVATAAFRKAKNTELIFKEIKDEFNIEFKLIDAKEEARLSVLGMQNALNKLGIKDKKLLFCDLGGASCELSFANTTKSFDFGIISFYEKAMKAENLGKNYKISSLKTRDKILKFHFLLKDRKLKNIAILAFKEVFLAKSFLRKSKAKKIVLNSGVPTALVALKQGLLYEEYNASLINGKKLYRGDFLYYGLKLWYMSEEKACLLVGKNRKNYLVAGCFLLYALFEKEELIVVDEGIREGICIDFMKEFRC</sequence>
<keyword evidence="1" id="KW-0175">Coiled coil</keyword>
<evidence type="ECO:0000256" key="1">
    <source>
        <dbReference type="SAM" id="Coils"/>
    </source>
</evidence>
<dbReference type="Gene3D" id="3.30.420.150">
    <property type="entry name" value="Exopolyphosphatase. Domain 2"/>
    <property type="match status" value="1"/>
</dbReference>
<evidence type="ECO:0000313" key="3">
    <source>
        <dbReference type="EMBL" id="ASQ30105.1"/>
    </source>
</evidence>
<protein>
    <submittedName>
        <fullName evidence="3">Exopolyphosphatase, Ppx/GppA family</fullName>
    </submittedName>
</protein>
<gene>
    <name evidence="3" type="ORF">CAV_0438</name>
</gene>
<dbReference type="PANTHER" id="PTHR30005">
    <property type="entry name" value="EXOPOLYPHOSPHATASE"/>
    <property type="match status" value="1"/>
</dbReference>
<evidence type="ECO:0000313" key="4">
    <source>
        <dbReference type="Proteomes" id="UP000201169"/>
    </source>
</evidence>
<dbReference type="PANTHER" id="PTHR30005:SF0">
    <property type="entry name" value="RETROGRADE REGULATION PROTEIN 2"/>
    <property type="match status" value="1"/>
</dbReference>
<dbReference type="InterPro" id="IPR043129">
    <property type="entry name" value="ATPase_NBD"/>
</dbReference>
<proteinExistence type="predicted"/>